<dbReference type="Pfam" id="PF00145">
    <property type="entry name" value="DNA_methylase"/>
    <property type="match status" value="1"/>
</dbReference>
<dbReference type="GO" id="GO:0003886">
    <property type="term" value="F:DNA (cytosine-5-)-methyltransferase activity"/>
    <property type="evidence" value="ECO:0007669"/>
    <property type="project" value="UniProtKB-EC"/>
</dbReference>
<dbReference type="InParanoid" id="Q8EUE9"/>
<dbReference type="PRINTS" id="PR00105">
    <property type="entry name" value="C5METTRFRASE"/>
</dbReference>
<dbReference type="PROSITE" id="PS51679">
    <property type="entry name" value="SAM_MT_C5"/>
    <property type="match status" value="1"/>
</dbReference>
<dbReference type="Gene3D" id="3.40.50.150">
    <property type="entry name" value="Vaccinia Virus protein VP39"/>
    <property type="match status" value="1"/>
</dbReference>
<evidence type="ECO:0000256" key="2">
    <source>
        <dbReference type="ARBA" id="ARBA00022679"/>
    </source>
</evidence>
<protein>
    <recommendedName>
        <fullName evidence="7">Cytosine-specific methyltransferase</fullName>
        <ecNumber evidence="7">2.1.1.37</ecNumber>
    </recommendedName>
</protein>
<keyword evidence="1 5" id="KW-0489">Methyltransferase</keyword>
<comment type="catalytic activity">
    <reaction evidence="7">
        <text>a 2'-deoxycytidine in DNA + S-adenosyl-L-methionine = a 5-methyl-2'-deoxycytidine in DNA + S-adenosyl-L-homocysteine + H(+)</text>
        <dbReference type="Rhea" id="RHEA:13681"/>
        <dbReference type="Rhea" id="RHEA-COMP:11369"/>
        <dbReference type="Rhea" id="RHEA-COMP:11370"/>
        <dbReference type="ChEBI" id="CHEBI:15378"/>
        <dbReference type="ChEBI" id="CHEBI:57856"/>
        <dbReference type="ChEBI" id="CHEBI:59789"/>
        <dbReference type="ChEBI" id="CHEBI:85452"/>
        <dbReference type="ChEBI" id="CHEBI:85454"/>
        <dbReference type="EC" id="2.1.1.37"/>
    </reaction>
</comment>
<dbReference type="InterPro" id="IPR018117">
    <property type="entry name" value="C5_DNA_meth_AS"/>
</dbReference>
<dbReference type="InterPro" id="IPR050750">
    <property type="entry name" value="C5-MTase"/>
</dbReference>
<proteinExistence type="inferred from homology"/>
<dbReference type="Gene3D" id="3.90.120.10">
    <property type="entry name" value="DNA Methylase, subunit A, domain 2"/>
    <property type="match status" value="1"/>
</dbReference>
<dbReference type="PANTHER" id="PTHR46098">
    <property type="entry name" value="TRNA (CYTOSINE(38)-C(5))-METHYLTRANSFERASE"/>
    <property type="match status" value="1"/>
</dbReference>
<dbReference type="PROSITE" id="PS00094">
    <property type="entry name" value="C5_MTASE_1"/>
    <property type="match status" value="1"/>
</dbReference>
<feature type="active site" evidence="5">
    <location>
        <position position="83"/>
    </location>
</feature>
<dbReference type="AlphaFoldDB" id="Q8EUE9"/>
<keyword evidence="4" id="KW-0680">Restriction system</keyword>
<dbReference type="KEGG" id="mpe:MYPE9800"/>
<evidence type="ECO:0000256" key="6">
    <source>
        <dbReference type="RuleBase" id="RU000416"/>
    </source>
</evidence>
<accession>Q8EUE9</accession>
<comment type="similarity">
    <text evidence="5 6">Belongs to the class I-like SAM-binding methyltransferase superfamily. C5-methyltransferase family.</text>
</comment>
<evidence type="ECO:0000256" key="4">
    <source>
        <dbReference type="ARBA" id="ARBA00022747"/>
    </source>
</evidence>
<evidence type="ECO:0000256" key="3">
    <source>
        <dbReference type="ARBA" id="ARBA00022691"/>
    </source>
</evidence>
<dbReference type="NCBIfam" id="TIGR00675">
    <property type="entry name" value="dcm"/>
    <property type="match status" value="1"/>
</dbReference>
<dbReference type="PANTHER" id="PTHR46098:SF1">
    <property type="entry name" value="TRNA (CYTOSINE(38)-C(5))-METHYLTRANSFERASE"/>
    <property type="match status" value="1"/>
</dbReference>
<dbReference type="SUPFAM" id="SSF53335">
    <property type="entry name" value="S-adenosyl-L-methionine-dependent methyltransferases"/>
    <property type="match status" value="1"/>
</dbReference>
<evidence type="ECO:0000313" key="8">
    <source>
        <dbReference type="EMBL" id="BAC44766.1"/>
    </source>
</evidence>
<dbReference type="EC" id="2.1.1.37" evidence="7"/>
<dbReference type="FunCoup" id="Q8EUE9">
    <property type="interactions" value="7"/>
</dbReference>
<dbReference type="HOGENOM" id="CLU_006958_0_2_14"/>
<reference evidence="8 9" key="1">
    <citation type="journal article" date="2002" name="Nucleic Acids Res.">
        <title>The complete genomic sequence of Mycoplasma penetrans, an intracellular bacterial pathogen in humans.</title>
        <authorList>
            <person name="Sasaki Y."/>
            <person name="Ishikawa J."/>
            <person name="Yamashita A."/>
            <person name="Oshima K."/>
            <person name="Kenri T."/>
            <person name="Furuya K."/>
            <person name="Yoshino C."/>
            <person name="Horino A."/>
            <person name="Shiba T."/>
            <person name="Sasaki T."/>
            <person name="Hattori M."/>
        </authorList>
    </citation>
    <scope>NUCLEOTIDE SEQUENCE [LARGE SCALE GENOMIC DNA]</scope>
    <source>
        <strain evidence="8 9">HF-2</strain>
    </source>
</reference>
<dbReference type="REBASE" id="6762">
    <property type="entry name" value="M.MpeII"/>
</dbReference>
<dbReference type="InterPro" id="IPR001525">
    <property type="entry name" value="C5_MeTfrase"/>
</dbReference>
<dbReference type="Proteomes" id="UP000002522">
    <property type="component" value="Chromosome"/>
</dbReference>
<dbReference type="EMBL" id="BA000026">
    <property type="protein sequence ID" value="BAC44766.1"/>
    <property type="molecule type" value="Genomic_DNA"/>
</dbReference>
<dbReference type="eggNOG" id="COG0270">
    <property type="taxonomic scope" value="Bacteria"/>
</dbReference>
<dbReference type="GO" id="GO:0009307">
    <property type="term" value="P:DNA restriction-modification system"/>
    <property type="evidence" value="ECO:0007669"/>
    <property type="project" value="UniProtKB-KW"/>
</dbReference>
<keyword evidence="3 5" id="KW-0949">S-adenosyl-L-methionine</keyword>
<dbReference type="InterPro" id="IPR029063">
    <property type="entry name" value="SAM-dependent_MTases_sf"/>
</dbReference>
<dbReference type="STRING" id="272633.gene:10732100"/>
<evidence type="ECO:0000256" key="7">
    <source>
        <dbReference type="RuleBase" id="RU000417"/>
    </source>
</evidence>
<dbReference type="GO" id="GO:0032259">
    <property type="term" value="P:methylation"/>
    <property type="evidence" value="ECO:0007669"/>
    <property type="project" value="UniProtKB-KW"/>
</dbReference>
<evidence type="ECO:0000313" key="9">
    <source>
        <dbReference type="Proteomes" id="UP000002522"/>
    </source>
</evidence>
<sequence length="426" mass="50146">MKSIKFIDLFAGIGGFHKALERVAKKNNFNIECVFVSEIDNEAIKTYSSNFSVDKEKIINIRDLDESASQVPDHDFLFAGFPCQTFSNAGKKKGFLDEIRGTLFFDIAKILKNKKPKYILLENVKHLVNHDNGKTWEIIIKTLKEIGYLIPKEPLILSPHEFGIPQERYRVFIPGVLRESVNINEEYINLDLQEYKKIGYIDYSNPIETKNKIKNDFLSQSVNKKYFLDKKNDKDAYLLRVFDAWDEFLKKVKKPEGKTLPVIWTFEFGQNYSLEGLPSWRKKYISDMRSIYEKNKGFIDAWLKKHKVSEWNKREQKFEWQAGKDITSLKDSFIQLRQSGIRCKRPIKFPTLVAMVQIPIIFDYDAKKWRHLTPRETANLQSFPEDFKIYSDLSKNNNDFYSYKQFGNSINVKIASYIQEYLLKNY</sequence>
<name>Q8EUE9_MALP2</name>
<organism evidence="8 9">
    <name type="scientific">Malacoplasma penetrans (strain HF-2)</name>
    <name type="common">Mycoplasma penetrans</name>
    <dbReference type="NCBI Taxonomy" id="272633"/>
    <lineage>
        <taxon>Bacteria</taxon>
        <taxon>Bacillati</taxon>
        <taxon>Mycoplasmatota</taxon>
        <taxon>Mycoplasmoidales</taxon>
        <taxon>Mycoplasmoidaceae</taxon>
        <taxon>Malacoplasma</taxon>
    </lineage>
</organism>
<keyword evidence="9" id="KW-1185">Reference proteome</keyword>
<evidence type="ECO:0000256" key="5">
    <source>
        <dbReference type="PROSITE-ProRule" id="PRU01016"/>
    </source>
</evidence>
<dbReference type="RefSeq" id="WP_011077794.1">
    <property type="nucleotide sequence ID" value="NC_004432.1"/>
</dbReference>
<gene>
    <name evidence="8" type="ordered locus">MYPE9800</name>
</gene>
<keyword evidence="2 5" id="KW-0808">Transferase</keyword>
<evidence type="ECO:0000256" key="1">
    <source>
        <dbReference type="ARBA" id="ARBA00022603"/>
    </source>
</evidence>